<dbReference type="SMART" id="SM00315">
    <property type="entry name" value="RGS"/>
    <property type="match status" value="1"/>
</dbReference>
<dbReference type="PROSITE" id="PS50132">
    <property type="entry name" value="RGS"/>
    <property type="match status" value="1"/>
</dbReference>
<evidence type="ECO:0000313" key="4">
    <source>
        <dbReference type="Proteomes" id="UP001149813"/>
    </source>
</evidence>
<reference evidence="3" key="1">
    <citation type="submission" date="2022-07" db="EMBL/GenBank/DDBJ databases">
        <title>Phylogenomic reconstructions and comparative analyses of Kickxellomycotina fungi.</title>
        <authorList>
            <person name="Reynolds N.K."/>
            <person name="Stajich J.E."/>
            <person name="Barry K."/>
            <person name="Grigoriev I.V."/>
            <person name="Crous P."/>
            <person name="Smith M.E."/>
        </authorList>
    </citation>
    <scope>NUCLEOTIDE SEQUENCE</scope>
    <source>
        <strain evidence="3">NBRC 32514</strain>
    </source>
</reference>
<dbReference type="Pfam" id="PF00615">
    <property type="entry name" value="RGS"/>
    <property type="match status" value="1"/>
</dbReference>
<dbReference type="PANTHER" id="PTHR10845">
    <property type="entry name" value="REGULATOR OF G PROTEIN SIGNALING"/>
    <property type="match status" value="1"/>
</dbReference>
<evidence type="ECO:0000256" key="1">
    <source>
        <dbReference type="SAM" id="MobiDB-lite"/>
    </source>
</evidence>
<keyword evidence="4" id="KW-1185">Reference proteome</keyword>
<accession>A0A9W7XUG0</accession>
<sequence length="424" mass="44036">MAHTRGFWSGDRPPREAAGALRRSLSGDVASLGLGHGHGQRGSTRRAHQRAASASAAAAAPALSSAPPAATHGARFASAFRDSAWPGPRMRTATAAAAAGQAPESPAGSPPGSAATPPFRPRKRSLSVGGEQGCGAFFARQIDAYGLQALLASPVAVCYLLAAAVAGFSAESLLFYLEAEHFRSAPFASAARRLRYAKGLYKAFVSRRAPLEINISHAMRQRVVAAFRSDAPPLPPTLFAETQAHVYSLVEADFARFRQGALYGAMLAGLAAAAPARCSAASAAAAAVFDALAATYAVRRPPLASTRLAEAERPAFTKFADLDLTSADVAVALPAWLCRTTVRLLGALPPAAEAAAEPAAAEPAAAEPAAPAAKQKSLQRLRLRFQSDAAPPAAQLPSPPPSASAASPRFRWDALWSSRRRKQP</sequence>
<dbReference type="EMBL" id="JANBOJ010000454">
    <property type="protein sequence ID" value="KAJ1719212.1"/>
    <property type="molecule type" value="Genomic_DNA"/>
</dbReference>
<dbReference type="InterPro" id="IPR016137">
    <property type="entry name" value="RGS"/>
</dbReference>
<dbReference type="Proteomes" id="UP001149813">
    <property type="component" value="Unassembled WGS sequence"/>
</dbReference>
<dbReference type="SUPFAM" id="SSF48097">
    <property type="entry name" value="Regulator of G-protein signaling, RGS"/>
    <property type="match status" value="1"/>
</dbReference>
<feature type="domain" description="RGS" evidence="2">
    <location>
        <begin position="146"/>
        <end position="267"/>
    </location>
</feature>
<proteinExistence type="predicted"/>
<dbReference type="OrthoDB" id="196547at2759"/>
<gene>
    <name evidence="3" type="ORF">LPJ53_005984</name>
</gene>
<dbReference type="InterPro" id="IPR036305">
    <property type="entry name" value="RGS_sf"/>
</dbReference>
<feature type="compositionally biased region" description="Low complexity" evidence="1">
    <location>
        <begin position="92"/>
        <end position="117"/>
    </location>
</feature>
<feature type="region of interest" description="Disordered" evidence="1">
    <location>
        <begin position="90"/>
        <end position="125"/>
    </location>
</feature>
<comment type="caution">
    <text evidence="3">The sequence shown here is derived from an EMBL/GenBank/DDBJ whole genome shotgun (WGS) entry which is preliminary data.</text>
</comment>
<dbReference type="Gene3D" id="1.10.167.10">
    <property type="entry name" value="Regulator of G-protein Signalling 4, domain 2"/>
    <property type="match status" value="1"/>
</dbReference>
<protein>
    <recommendedName>
        <fullName evidence="2">RGS domain-containing protein</fullName>
    </recommendedName>
</protein>
<evidence type="ECO:0000259" key="2">
    <source>
        <dbReference type="PROSITE" id="PS50132"/>
    </source>
</evidence>
<feature type="region of interest" description="Disordered" evidence="1">
    <location>
        <begin position="1"/>
        <end position="68"/>
    </location>
</feature>
<dbReference type="AlphaFoldDB" id="A0A9W7XUG0"/>
<evidence type="ECO:0000313" key="3">
    <source>
        <dbReference type="EMBL" id="KAJ1719212.1"/>
    </source>
</evidence>
<dbReference type="CDD" id="cd07440">
    <property type="entry name" value="RGS"/>
    <property type="match status" value="1"/>
</dbReference>
<organism evidence="3 4">
    <name type="scientific">Coemansia erecta</name>
    <dbReference type="NCBI Taxonomy" id="147472"/>
    <lineage>
        <taxon>Eukaryota</taxon>
        <taxon>Fungi</taxon>
        <taxon>Fungi incertae sedis</taxon>
        <taxon>Zoopagomycota</taxon>
        <taxon>Kickxellomycotina</taxon>
        <taxon>Kickxellomycetes</taxon>
        <taxon>Kickxellales</taxon>
        <taxon>Kickxellaceae</taxon>
        <taxon>Coemansia</taxon>
    </lineage>
</organism>
<dbReference type="PANTHER" id="PTHR10845:SF192">
    <property type="entry name" value="DOUBLE HIT, ISOFORM B"/>
    <property type="match status" value="1"/>
</dbReference>
<name>A0A9W7XUG0_9FUNG</name>
<feature type="region of interest" description="Disordered" evidence="1">
    <location>
        <begin position="388"/>
        <end position="410"/>
    </location>
</feature>
<dbReference type="InterPro" id="IPR044926">
    <property type="entry name" value="RGS_subdomain_2"/>
</dbReference>
<feature type="compositionally biased region" description="Low complexity" evidence="1">
    <location>
        <begin position="51"/>
        <end position="68"/>
    </location>
</feature>